<organism evidence="2 3">
    <name type="scientific">Potamilus streckersoni</name>
    <dbReference type="NCBI Taxonomy" id="2493646"/>
    <lineage>
        <taxon>Eukaryota</taxon>
        <taxon>Metazoa</taxon>
        <taxon>Spiralia</taxon>
        <taxon>Lophotrochozoa</taxon>
        <taxon>Mollusca</taxon>
        <taxon>Bivalvia</taxon>
        <taxon>Autobranchia</taxon>
        <taxon>Heteroconchia</taxon>
        <taxon>Palaeoheterodonta</taxon>
        <taxon>Unionida</taxon>
        <taxon>Unionoidea</taxon>
        <taxon>Unionidae</taxon>
        <taxon>Ambleminae</taxon>
        <taxon>Lampsilini</taxon>
        <taxon>Potamilus</taxon>
    </lineage>
</organism>
<dbReference type="Proteomes" id="UP001195483">
    <property type="component" value="Unassembled WGS sequence"/>
</dbReference>
<reference evidence="2" key="2">
    <citation type="journal article" date="2021" name="Genome Biol. Evol.">
        <title>Developing a high-quality reference genome for a parasitic bivalve with doubly uniparental inheritance (Bivalvia: Unionida).</title>
        <authorList>
            <person name="Smith C.H."/>
        </authorList>
    </citation>
    <scope>NUCLEOTIDE SEQUENCE</scope>
    <source>
        <strain evidence="2">CHS0354</strain>
        <tissue evidence="2">Mantle</tissue>
    </source>
</reference>
<dbReference type="EMBL" id="JAEAOA010001917">
    <property type="protein sequence ID" value="KAK3595914.1"/>
    <property type="molecule type" value="Genomic_DNA"/>
</dbReference>
<evidence type="ECO:0000256" key="1">
    <source>
        <dbReference type="SAM" id="MobiDB-lite"/>
    </source>
</evidence>
<accession>A0AAE0SQ04</accession>
<gene>
    <name evidence="2" type="ORF">CHS0354_032420</name>
</gene>
<evidence type="ECO:0000313" key="3">
    <source>
        <dbReference type="Proteomes" id="UP001195483"/>
    </source>
</evidence>
<reference evidence="2" key="1">
    <citation type="journal article" date="2021" name="Genome Biol. Evol.">
        <title>A High-Quality Reference Genome for a Parasitic Bivalve with Doubly Uniparental Inheritance (Bivalvia: Unionida).</title>
        <authorList>
            <person name="Smith C.H."/>
        </authorList>
    </citation>
    <scope>NUCLEOTIDE SEQUENCE</scope>
    <source>
        <strain evidence="2">CHS0354</strain>
    </source>
</reference>
<name>A0AAE0SQ04_9BIVA</name>
<comment type="caution">
    <text evidence="2">The sequence shown here is derived from an EMBL/GenBank/DDBJ whole genome shotgun (WGS) entry which is preliminary data.</text>
</comment>
<feature type="region of interest" description="Disordered" evidence="1">
    <location>
        <begin position="1"/>
        <end position="20"/>
    </location>
</feature>
<reference evidence="2" key="3">
    <citation type="submission" date="2023-05" db="EMBL/GenBank/DDBJ databases">
        <authorList>
            <person name="Smith C.H."/>
        </authorList>
    </citation>
    <scope>NUCLEOTIDE SEQUENCE</scope>
    <source>
        <strain evidence="2">CHS0354</strain>
        <tissue evidence="2">Mantle</tissue>
    </source>
</reference>
<keyword evidence="3" id="KW-1185">Reference proteome</keyword>
<dbReference type="AlphaFoldDB" id="A0AAE0SQ04"/>
<sequence>MEQQEICSKDGNIDPCGYPDGDKTDLNMPLRQVVSNDDEAHCYLILTGYRNVFESLLHLPTPCLPFYNQETTGRLQRPNGN</sequence>
<proteinExistence type="predicted"/>
<protein>
    <submittedName>
        <fullName evidence="2">Uncharacterized protein</fullName>
    </submittedName>
</protein>
<evidence type="ECO:0000313" key="2">
    <source>
        <dbReference type="EMBL" id="KAK3595914.1"/>
    </source>
</evidence>